<evidence type="ECO:0000313" key="4">
    <source>
        <dbReference type="Proteomes" id="UP000037460"/>
    </source>
</evidence>
<dbReference type="GO" id="GO:0005881">
    <property type="term" value="C:cytoplasmic microtubule"/>
    <property type="evidence" value="ECO:0007669"/>
    <property type="project" value="TreeGrafter"/>
</dbReference>
<sequence length="1588" mass="167299">MPMSRFMDATASFTGVSLEMPKKATALFLSLPSTPLDGAAQIHRELVRSICGLLLDQVEQVAQSARQALARLRLSIGEGEFAACLRALPSALRTAYEQPDGTEVGASSDIDNPNHPGALEFGFVNARLMSALREVGNWQVRAQAIAELQTLFATLSADMFPRIEPHLAAFTDLLTTFLEDANFKISLTSLQMLSDLLDRFAEQIRSGPDSERVFLAIVPRLMDKFGDNKIVIRQANFRLTKKLMGIVPPDRALRSLLGYAQHQSSHIREQAISVLIQTLLGAPRQPPELCRTALIALSAPIADTKPKVRQAALEAAAVLHEMTGAAVFEGILLELQLGDDKTTRIMERVRQGRAALPTLSADGLVEFTMQPGIGTATANAAPPLARPPSAGRDRGSGTALGGGVGGGSACSSCCGSMNGDSATGGGGIAAGGGGGGALPPTAEEPSPPQTQPIPRAIVQQTAGSDYSDLLEFTAGGRRIATSKGRLPWETTGRDGVASRGKPGPRAAPPPLLEVAHEGEGSSEHEMPPTSLSARDTRAIRIEVPAAHCASGPLSAPSYLHAHGGGGAHWGEDGDGLPLRVTPSPSMAGLSDVSPMDREQKIQLWLPERIGADGAPSMSAPRPTASRRAQAGGASGGGDSLSSSFDSVGGDVGPRDSLKLIKRRQQSFASAPAATSGSALDGAPMSAAPSAASAGGPRAVSATGRAPQVRLPFEERQRSSSAPHKRNDGAGPSLPDPNERLEEGMRAIEEAHAQGSTGVAGTGVAGTGVAGTGVAGVGLSGAGIAGRIATLGVVAEGGGLRLGAASLVKMLEELRTEDLKGLPALPPESTMRTVLELLRSDDWGAHFDSINLLRRLVAWADESGNDGGLLSHLHSINLLLIQYADSLRSSLAKNAVVCFRELFCYLGTKIEADLDLIVPVLIKKAGESNGFICDEANKALTMMVHNVSESRAITALLTSWSHRNPSARAKAATHLAKALEVMGYDRVLQSRELDRVLPILPTMLGEGLSETRAAAKHIIAGLTREARHSPADSERLERLLRRNLSEPAYRKLRDSATHALIIALQEEGAQQLARVALREAAEIPPKRRRAESGPLQELVALVGSRPLYVALTQLCADIFRNNSDPTVAGLRTDLTMALHEAADADRPVARWDLLHTFICCVDAALRERRLESRAAHILLSHLTAAGLPVLPESGAAGPSSATAPLPAVFEAFVGNAATPHAVLLELAMILSQSPVQQLLAESTLARLEAVVDQGTLPGTDAQLRGLIPLLTLAHKAPAFSRAGHVPPAEKWRALLTLMLHKVLPVVAELIADDRIAEESSKLEEGPSRKRLGKVTAAIDGLSKSGGSGGGGVQSILEMPEGPGGSAASAPLLHEIRRRRHAAPALPASLEVMLEKGHGRALVLLYVLRRVEAADEERVEQLLPLITRKVGLDLQHHDDFAGGLVSALIADPARRLTPRIARAAISGCLVPLSSQLAQLHTQLLRLLQSQWRLLMRIPALDVADQPASTASMADAVASDGEAPLTLLQMAARQARASGALVDTEECREANKNLYSRLERSVPELFAATPLVAPLPRPAAPGRDHVGDTLK</sequence>
<dbReference type="GO" id="GO:0008017">
    <property type="term" value="F:microtubule binding"/>
    <property type="evidence" value="ECO:0007669"/>
    <property type="project" value="TreeGrafter"/>
</dbReference>
<gene>
    <name evidence="3" type="ORF">Ctob_010314</name>
</gene>
<feature type="region of interest" description="Disordered" evidence="1">
    <location>
        <begin position="606"/>
        <end position="650"/>
    </location>
</feature>
<dbReference type="Pfam" id="PF06209">
    <property type="entry name" value="COBRA1"/>
    <property type="match status" value="1"/>
</dbReference>
<evidence type="ECO:0000313" key="3">
    <source>
        <dbReference type="EMBL" id="KOO26614.1"/>
    </source>
</evidence>
<feature type="region of interest" description="Disordered" evidence="1">
    <location>
        <begin position="481"/>
        <end position="530"/>
    </location>
</feature>
<dbReference type="InterPro" id="IPR024395">
    <property type="entry name" value="CLASP_N_dom"/>
</dbReference>
<dbReference type="PANTHER" id="PTHR21567">
    <property type="entry name" value="CLASP"/>
    <property type="match status" value="1"/>
</dbReference>
<dbReference type="Pfam" id="PF12348">
    <property type="entry name" value="CLASP_N"/>
    <property type="match status" value="1"/>
</dbReference>
<feature type="domain" description="TOG" evidence="2">
    <location>
        <begin position="809"/>
        <end position="1057"/>
    </location>
</feature>
<keyword evidence="4" id="KW-1185">Reference proteome</keyword>
<dbReference type="SUPFAM" id="SSF48371">
    <property type="entry name" value="ARM repeat"/>
    <property type="match status" value="2"/>
</dbReference>
<dbReference type="GO" id="GO:0005929">
    <property type="term" value="C:cilium"/>
    <property type="evidence" value="ECO:0007669"/>
    <property type="project" value="TreeGrafter"/>
</dbReference>
<feature type="compositionally biased region" description="Polar residues" evidence="1">
    <location>
        <begin position="668"/>
        <end position="677"/>
    </location>
</feature>
<evidence type="ECO:0000259" key="2">
    <source>
        <dbReference type="SMART" id="SM01349"/>
    </source>
</evidence>
<dbReference type="InterPro" id="IPR011989">
    <property type="entry name" value="ARM-like"/>
</dbReference>
<dbReference type="Pfam" id="PF21040">
    <property type="entry name" value="CEP104-like_TOG"/>
    <property type="match status" value="1"/>
</dbReference>
<organism evidence="3 4">
    <name type="scientific">Chrysochromulina tobinii</name>
    <dbReference type="NCBI Taxonomy" id="1460289"/>
    <lineage>
        <taxon>Eukaryota</taxon>
        <taxon>Haptista</taxon>
        <taxon>Haptophyta</taxon>
        <taxon>Prymnesiophyceae</taxon>
        <taxon>Prymnesiales</taxon>
        <taxon>Chrysochromulinaceae</taxon>
        <taxon>Chrysochromulina</taxon>
    </lineage>
</organism>
<feature type="domain" description="TOG" evidence="2">
    <location>
        <begin position="111"/>
        <end position="358"/>
    </location>
</feature>
<feature type="compositionally biased region" description="Low complexity" evidence="1">
    <location>
        <begin position="639"/>
        <end position="648"/>
    </location>
</feature>
<feature type="compositionally biased region" description="Gly residues" evidence="1">
    <location>
        <begin position="425"/>
        <end position="437"/>
    </location>
</feature>
<name>A0A0M0JJ60_9EUKA</name>
<dbReference type="GO" id="GO:0005634">
    <property type="term" value="C:nucleus"/>
    <property type="evidence" value="ECO:0007669"/>
    <property type="project" value="InterPro"/>
</dbReference>
<dbReference type="OrthoDB" id="63891at2759"/>
<dbReference type="InterPro" id="IPR016024">
    <property type="entry name" value="ARM-type_fold"/>
</dbReference>
<dbReference type="InterPro" id="IPR010405">
    <property type="entry name" value="COBRA1"/>
</dbReference>
<dbReference type="SMART" id="SM01349">
    <property type="entry name" value="TOG"/>
    <property type="match status" value="2"/>
</dbReference>
<comment type="caution">
    <text evidence="3">The sequence shown here is derived from an EMBL/GenBank/DDBJ whole genome shotgun (WGS) entry which is preliminary data.</text>
</comment>
<accession>A0A0M0JJ60</accession>
<protein>
    <submittedName>
        <fullName evidence="3">Fam179b protein</fullName>
    </submittedName>
</protein>
<feature type="compositionally biased region" description="Low complexity" evidence="1">
    <location>
        <begin position="681"/>
        <end position="701"/>
    </location>
</feature>
<dbReference type="Gene3D" id="1.25.10.10">
    <property type="entry name" value="Leucine-rich Repeat Variant"/>
    <property type="match status" value="2"/>
</dbReference>
<feature type="region of interest" description="Disordered" evidence="1">
    <location>
        <begin position="668"/>
        <end position="738"/>
    </location>
</feature>
<feature type="region of interest" description="Disordered" evidence="1">
    <location>
        <begin position="376"/>
        <end position="402"/>
    </location>
</feature>
<feature type="region of interest" description="Disordered" evidence="1">
    <location>
        <begin position="425"/>
        <end position="452"/>
    </location>
</feature>
<feature type="compositionally biased region" description="Basic and acidic residues" evidence="1">
    <location>
        <begin position="514"/>
        <end position="526"/>
    </location>
</feature>
<proteinExistence type="predicted"/>
<reference evidence="4" key="1">
    <citation type="journal article" date="2015" name="PLoS Genet.">
        <title>Genome Sequence and Transcriptome Analyses of Chrysochromulina tobin: Metabolic Tools for Enhanced Algal Fitness in the Prominent Order Prymnesiales (Haptophyceae).</title>
        <authorList>
            <person name="Hovde B.T."/>
            <person name="Deodato C.R."/>
            <person name="Hunsperger H.M."/>
            <person name="Ryken S.A."/>
            <person name="Yost W."/>
            <person name="Jha R.K."/>
            <person name="Patterson J."/>
            <person name="Monnat R.J. Jr."/>
            <person name="Barlow S.B."/>
            <person name="Starkenburg S.R."/>
            <person name="Cattolico R.A."/>
        </authorList>
    </citation>
    <scope>NUCLEOTIDE SEQUENCE</scope>
    <source>
        <strain evidence="4">CCMP291</strain>
    </source>
</reference>
<dbReference type="Proteomes" id="UP000037460">
    <property type="component" value="Unassembled WGS sequence"/>
</dbReference>
<dbReference type="InterPro" id="IPR034085">
    <property type="entry name" value="TOG"/>
</dbReference>
<dbReference type="GO" id="GO:0045892">
    <property type="term" value="P:negative regulation of DNA-templated transcription"/>
    <property type="evidence" value="ECO:0007669"/>
    <property type="project" value="InterPro"/>
</dbReference>
<dbReference type="EMBL" id="JWZX01002828">
    <property type="protein sequence ID" value="KOO26614.1"/>
    <property type="molecule type" value="Genomic_DNA"/>
</dbReference>
<evidence type="ECO:0000256" key="1">
    <source>
        <dbReference type="SAM" id="MobiDB-lite"/>
    </source>
</evidence>
<dbReference type="GO" id="GO:0000226">
    <property type="term" value="P:microtubule cytoskeleton organization"/>
    <property type="evidence" value="ECO:0007669"/>
    <property type="project" value="TreeGrafter"/>
</dbReference>
<dbReference type="PANTHER" id="PTHR21567:SF87">
    <property type="entry name" value="CRESCERIN-LIKE PROTEIN CHE-12"/>
    <property type="match status" value="1"/>
</dbReference>